<dbReference type="InterPro" id="IPR051806">
    <property type="entry name" value="HAD-like_SPP"/>
</dbReference>
<gene>
    <name evidence="1" type="ORF">D3P04_01165</name>
</gene>
<dbReference type="SUPFAM" id="SSF56784">
    <property type="entry name" value="HAD-like"/>
    <property type="match status" value="1"/>
</dbReference>
<dbReference type="PANTHER" id="PTHR43481:SF4">
    <property type="entry name" value="GLYCEROL-1-PHOSPHATE PHOSPHOHYDROLASE 1-RELATED"/>
    <property type="match status" value="1"/>
</dbReference>
<dbReference type="InterPro" id="IPR023214">
    <property type="entry name" value="HAD_sf"/>
</dbReference>
<protein>
    <submittedName>
        <fullName evidence="1">HAD family phosphatase</fullName>
    </submittedName>
</protein>
<dbReference type="Proteomes" id="UP000284202">
    <property type="component" value="Unassembled WGS sequence"/>
</dbReference>
<dbReference type="PANTHER" id="PTHR43481">
    <property type="entry name" value="FRUCTOSE-1-PHOSPHATE PHOSPHATASE"/>
    <property type="match status" value="1"/>
</dbReference>
<proteinExistence type="predicted"/>
<comment type="caution">
    <text evidence="1">The sequence shown here is derived from an EMBL/GenBank/DDBJ whole genome shotgun (WGS) entry which is preliminary data.</text>
</comment>
<dbReference type="GO" id="GO:0050308">
    <property type="term" value="F:sugar-phosphatase activity"/>
    <property type="evidence" value="ECO:0007669"/>
    <property type="project" value="TreeGrafter"/>
</dbReference>
<evidence type="ECO:0000313" key="1">
    <source>
        <dbReference type="EMBL" id="RJE89284.1"/>
    </source>
</evidence>
<dbReference type="NCBIfam" id="TIGR01509">
    <property type="entry name" value="HAD-SF-IA-v3"/>
    <property type="match status" value="1"/>
</dbReference>
<dbReference type="InterPro" id="IPR006439">
    <property type="entry name" value="HAD-SF_hydro_IA"/>
</dbReference>
<dbReference type="InterPro" id="IPR023198">
    <property type="entry name" value="PGP-like_dom2"/>
</dbReference>
<name>A0A418T7S8_9RHOB</name>
<sequence>MNHKFRYPIPTQPGYHIPDRLHAPRGKPLKQGHKQLMKAIIFDCDGVLVNSETLTAIAYKRVYARHGLTIAPKAFSAMLGMKQTDILANLRGEEGGLLPAEASGELTEEILSLLGQKVRHTPGLTTFMDRLDLPYCVASSSDVPRIRLSLATAGILDRFDGRIFSSSMVANGKPAPDLFLLAAERLGVDPGDCVVFEDSVAGVTAAVAAGMTPIGYIGGEHLPRGHDSKLRAAGAREIIQDWHAAESFLKRGIRS</sequence>
<dbReference type="Pfam" id="PF00702">
    <property type="entry name" value="Hydrolase"/>
    <property type="match status" value="1"/>
</dbReference>
<dbReference type="AlphaFoldDB" id="A0A418T7S8"/>
<accession>A0A418T7S8</accession>
<dbReference type="EMBL" id="QZCG01000001">
    <property type="protein sequence ID" value="RJE89284.1"/>
    <property type="molecule type" value="Genomic_DNA"/>
</dbReference>
<organism evidence="1 2">
    <name type="scientific">Paracoccus onubensis</name>
    <dbReference type="NCBI Taxonomy" id="1675788"/>
    <lineage>
        <taxon>Bacteria</taxon>
        <taxon>Pseudomonadati</taxon>
        <taxon>Pseudomonadota</taxon>
        <taxon>Alphaproteobacteria</taxon>
        <taxon>Rhodobacterales</taxon>
        <taxon>Paracoccaceae</taxon>
        <taxon>Paracoccus</taxon>
    </lineage>
</organism>
<keyword evidence="2" id="KW-1185">Reference proteome</keyword>
<dbReference type="Gene3D" id="1.10.150.240">
    <property type="entry name" value="Putative phosphatase, domain 2"/>
    <property type="match status" value="1"/>
</dbReference>
<dbReference type="InterPro" id="IPR036412">
    <property type="entry name" value="HAD-like_sf"/>
</dbReference>
<dbReference type="Gene3D" id="3.40.50.1000">
    <property type="entry name" value="HAD superfamily/HAD-like"/>
    <property type="match status" value="1"/>
</dbReference>
<dbReference type="OrthoDB" id="9797743at2"/>
<reference evidence="2" key="1">
    <citation type="submission" date="2018-09" db="EMBL/GenBank/DDBJ databases">
        <title>Acidovorax cavernicola nov. sp. isolated from Gruta de las Maravillas (Aracena, Spain).</title>
        <authorList>
            <person name="Jurado V."/>
            <person name="Gutierrez-Patricio S."/>
            <person name="Gonzalez-Pimentel J.L."/>
            <person name="Miller A.Z."/>
            <person name="Laiz L."/>
            <person name="Saiz-Jimenez C."/>
        </authorList>
    </citation>
    <scope>NUCLEOTIDE SEQUENCE [LARGE SCALE GENOMIC DNA]</scope>
    <source>
        <strain evidence="2">1011MAR3C25</strain>
    </source>
</reference>
<dbReference type="SFLD" id="SFLDG01129">
    <property type="entry name" value="C1.5:_HAD__Beta-PGM__Phosphata"/>
    <property type="match status" value="1"/>
</dbReference>
<dbReference type="SFLD" id="SFLDS00003">
    <property type="entry name" value="Haloacid_Dehalogenase"/>
    <property type="match status" value="1"/>
</dbReference>
<evidence type="ECO:0000313" key="2">
    <source>
        <dbReference type="Proteomes" id="UP000284202"/>
    </source>
</evidence>